<feature type="compositionally biased region" description="Low complexity" evidence="1">
    <location>
        <begin position="24"/>
        <end position="33"/>
    </location>
</feature>
<evidence type="ECO:0000313" key="3">
    <source>
        <dbReference type="Proteomes" id="UP000807025"/>
    </source>
</evidence>
<name>A0A9P5ZWI2_PLEER</name>
<reference evidence="2" key="1">
    <citation type="submission" date="2020-11" db="EMBL/GenBank/DDBJ databases">
        <authorList>
            <consortium name="DOE Joint Genome Institute"/>
            <person name="Ahrendt S."/>
            <person name="Riley R."/>
            <person name="Andreopoulos W."/>
            <person name="Labutti K."/>
            <person name="Pangilinan J."/>
            <person name="Ruiz-Duenas F.J."/>
            <person name="Barrasa J.M."/>
            <person name="Sanchez-Garcia M."/>
            <person name="Camarero S."/>
            <person name="Miyauchi S."/>
            <person name="Serrano A."/>
            <person name="Linde D."/>
            <person name="Babiker R."/>
            <person name="Drula E."/>
            <person name="Ayuso-Fernandez I."/>
            <person name="Pacheco R."/>
            <person name="Padilla G."/>
            <person name="Ferreira P."/>
            <person name="Barriuso J."/>
            <person name="Kellner H."/>
            <person name="Castanera R."/>
            <person name="Alfaro M."/>
            <person name="Ramirez L."/>
            <person name="Pisabarro A.G."/>
            <person name="Kuo A."/>
            <person name="Tritt A."/>
            <person name="Lipzen A."/>
            <person name="He G."/>
            <person name="Yan M."/>
            <person name="Ng V."/>
            <person name="Cullen D."/>
            <person name="Martin F."/>
            <person name="Rosso M.-N."/>
            <person name="Henrissat B."/>
            <person name="Hibbett D."/>
            <person name="Martinez A.T."/>
            <person name="Grigoriev I.V."/>
        </authorList>
    </citation>
    <scope>NUCLEOTIDE SEQUENCE</scope>
    <source>
        <strain evidence="2">ATCC 90797</strain>
    </source>
</reference>
<dbReference type="OrthoDB" id="2523383at2759"/>
<evidence type="ECO:0000256" key="1">
    <source>
        <dbReference type="SAM" id="MobiDB-lite"/>
    </source>
</evidence>
<comment type="caution">
    <text evidence="2">The sequence shown here is derived from an EMBL/GenBank/DDBJ whole genome shotgun (WGS) entry which is preliminary data.</text>
</comment>
<dbReference type="EMBL" id="MU154564">
    <property type="protein sequence ID" value="KAF9495170.1"/>
    <property type="molecule type" value="Genomic_DNA"/>
</dbReference>
<gene>
    <name evidence="2" type="ORF">BDN71DRAFT_1489057</name>
</gene>
<organism evidence="2 3">
    <name type="scientific">Pleurotus eryngii</name>
    <name type="common">Boletus of the steppes</name>
    <dbReference type="NCBI Taxonomy" id="5323"/>
    <lineage>
        <taxon>Eukaryota</taxon>
        <taxon>Fungi</taxon>
        <taxon>Dikarya</taxon>
        <taxon>Basidiomycota</taxon>
        <taxon>Agaricomycotina</taxon>
        <taxon>Agaricomycetes</taxon>
        <taxon>Agaricomycetidae</taxon>
        <taxon>Agaricales</taxon>
        <taxon>Pleurotineae</taxon>
        <taxon>Pleurotaceae</taxon>
        <taxon>Pleurotus</taxon>
    </lineage>
</organism>
<accession>A0A9P5ZWI2</accession>
<keyword evidence="3" id="KW-1185">Reference proteome</keyword>
<sequence length="306" mass="32872">MFQVAAHPTSFDSHKHGHGHRSSHSSSQHYHQQPAVSSSVQLPRTLARPPFADISREALIAASPELANVPSEYIRRRLRDTAPQMMAGIASLAPSHLPSTLPRSHLPSYLSIPIRSQSNHSSAQPSYPTHLLAIAPSKPSSSHSADALTIVPTHALVLASQCALLPRFPASSSAHPGSPQIQLPIIPVSLPSPAAFQLLHPFLYTHNLGALLASLLPMPQGFVQAPGFGGDHVKHVLGSGQKLHELSVYLCQISHSLSALTTHAAHIKELWQDCVALGIYDVELWDAVDLAWEVVLGAMNLAATRQ</sequence>
<dbReference type="Proteomes" id="UP000807025">
    <property type="component" value="Unassembled WGS sequence"/>
</dbReference>
<feature type="region of interest" description="Disordered" evidence="1">
    <location>
        <begin position="1"/>
        <end position="43"/>
    </location>
</feature>
<proteinExistence type="predicted"/>
<protein>
    <submittedName>
        <fullName evidence="2">Uncharacterized protein</fullName>
    </submittedName>
</protein>
<dbReference type="AlphaFoldDB" id="A0A9P5ZWI2"/>
<evidence type="ECO:0000313" key="2">
    <source>
        <dbReference type="EMBL" id="KAF9495170.1"/>
    </source>
</evidence>